<evidence type="ECO:0000256" key="1">
    <source>
        <dbReference type="ARBA" id="ARBA00004651"/>
    </source>
</evidence>
<dbReference type="SUPFAM" id="SSF103473">
    <property type="entry name" value="MFS general substrate transporter"/>
    <property type="match status" value="1"/>
</dbReference>
<feature type="transmembrane region" description="Helical" evidence="6">
    <location>
        <begin position="74"/>
        <end position="93"/>
    </location>
</feature>
<accession>A0ABY4P806</accession>
<dbReference type="EMBL" id="CP093366">
    <property type="protein sequence ID" value="UQS81792.1"/>
    <property type="molecule type" value="Genomic_DNA"/>
</dbReference>
<evidence type="ECO:0000313" key="9">
    <source>
        <dbReference type="Proteomes" id="UP000831495"/>
    </source>
</evidence>
<evidence type="ECO:0000313" key="8">
    <source>
        <dbReference type="EMBL" id="UQS81792.1"/>
    </source>
</evidence>
<feature type="transmembrane region" description="Helical" evidence="6">
    <location>
        <begin position="7"/>
        <end position="26"/>
    </location>
</feature>
<protein>
    <submittedName>
        <fullName evidence="8">MFS transporter</fullName>
    </submittedName>
</protein>
<dbReference type="PROSITE" id="PS50850">
    <property type="entry name" value="MFS"/>
    <property type="match status" value="1"/>
</dbReference>
<name>A0ABY4P806_9LACO</name>
<organism evidence="8 9">
    <name type="scientific">Bombilactobacillus folatiphilus</name>
    <dbReference type="NCBI Taxonomy" id="2923362"/>
    <lineage>
        <taxon>Bacteria</taxon>
        <taxon>Bacillati</taxon>
        <taxon>Bacillota</taxon>
        <taxon>Bacilli</taxon>
        <taxon>Lactobacillales</taxon>
        <taxon>Lactobacillaceae</taxon>
        <taxon>Bombilactobacillus</taxon>
    </lineage>
</organism>
<feature type="transmembrane region" description="Helical" evidence="6">
    <location>
        <begin position="141"/>
        <end position="158"/>
    </location>
</feature>
<feature type="domain" description="Major facilitator superfamily (MFS) profile" evidence="7">
    <location>
        <begin position="75"/>
        <end position="261"/>
    </location>
</feature>
<gene>
    <name evidence="8" type="ORF">MOO45_06205</name>
</gene>
<dbReference type="Proteomes" id="UP000831495">
    <property type="component" value="Chromosome"/>
</dbReference>
<evidence type="ECO:0000256" key="6">
    <source>
        <dbReference type="SAM" id="Phobius"/>
    </source>
</evidence>
<dbReference type="InterPro" id="IPR020846">
    <property type="entry name" value="MFS_dom"/>
</dbReference>
<dbReference type="InterPro" id="IPR036259">
    <property type="entry name" value="MFS_trans_sf"/>
</dbReference>
<evidence type="ECO:0000259" key="7">
    <source>
        <dbReference type="PROSITE" id="PS50850"/>
    </source>
</evidence>
<keyword evidence="2" id="KW-0813">Transport</keyword>
<feature type="transmembrane region" description="Helical" evidence="6">
    <location>
        <begin position="164"/>
        <end position="187"/>
    </location>
</feature>
<keyword evidence="9" id="KW-1185">Reference proteome</keyword>
<evidence type="ECO:0000256" key="3">
    <source>
        <dbReference type="ARBA" id="ARBA00022692"/>
    </source>
</evidence>
<sequence>MASRYTTMQIATLIATLIAGGLISLFQAHNTIYIVLIVISSLLMFSLIVNHSIPQGRIQPKKNHLFNALPQNKLLGISLFIIVLILGLTNALIDPILPAILRANGLPVGQTSFWTTFFSLLTVMGSLIFQQVPLHNSAAKFFLSNELIVGLLMVLVSWTGHSQIGLLLFSFAIMSIGIAGFFIFKEIMEYDMFPKNESFIYLGIEQSGFLVGDALGAPLGTTLFQHGGTQILLLLFGILSFICGLSYYLLYKKMQTKIVNS</sequence>
<feature type="transmembrane region" description="Helical" evidence="6">
    <location>
        <begin position="32"/>
        <end position="53"/>
    </location>
</feature>
<dbReference type="InterPro" id="IPR011701">
    <property type="entry name" value="MFS"/>
</dbReference>
<keyword evidence="5 6" id="KW-0472">Membrane</keyword>
<feature type="transmembrane region" description="Helical" evidence="6">
    <location>
        <begin position="113"/>
        <end position="129"/>
    </location>
</feature>
<comment type="subcellular location">
    <subcellularLocation>
        <location evidence="1">Cell membrane</location>
        <topology evidence="1">Multi-pass membrane protein</topology>
    </subcellularLocation>
</comment>
<dbReference type="Pfam" id="PF07690">
    <property type="entry name" value="MFS_1"/>
    <property type="match status" value="1"/>
</dbReference>
<dbReference type="Gene3D" id="1.20.1250.20">
    <property type="entry name" value="MFS general substrate transporter like domains"/>
    <property type="match status" value="1"/>
</dbReference>
<reference evidence="8" key="1">
    <citation type="journal article" date="2022" name="Int. J. Syst. Evol. Microbiol.">
        <title>Apilactobacillus apisilvae sp. nov., Nicolia spurrieriana gen. nov. sp. nov., Bombilactobacillus folatiphilus sp. nov. and Bombilactobacillus thymidiniphilus sp. nov., four new lactic acid bacterial isolates from stingless bees Tetragonula carbonaria and Austroplebeia australis.</title>
        <authorList>
            <person name="Oliphant S.A."/>
            <person name="Watson-Haigh N.S."/>
            <person name="Sumby K.M."/>
            <person name="Gardner J."/>
            <person name="Groom S."/>
            <person name="Jiranek V."/>
        </authorList>
    </citation>
    <scope>NUCLEOTIDE SEQUENCE</scope>
    <source>
        <strain evidence="8">SG4_D2</strain>
    </source>
</reference>
<dbReference type="RefSeq" id="WP_249514060.1">
    <property type="nucleotide sequence ID" value="NZ_CP093366.1"/>
</dbReference>
<evidence type="ECO:0000256" key="5">
    <source>
        <dbReference type="ARBA" id="ARBA00023136"/>
    </source>
</evidence>
<keyword evidence="4 6" id="KW-1133">Transmembrane helix</keyword>
<keyword evidence="3 6" id="KW-0812">Transmembrane</keyword>
<feature type="transmembrane region" description="Helical" evidence="6">
    <location>
        <begin position="199"/>
        <end position="219"/>
    </location>
</feature>
<evidence type="ECO:0000256" key="4">
    <source>
        <dbReference type="ARBA" id="ARBA00022989"/>
    </source>
</evidence>
<proteinExistence type="predicted"/>
<evidence type="ECO:0000256" key="2">
    <source>
        <dbReference type="ARBA" id="ARBA00022448"/>
    </source>
</evidence>
<feature type="transmembrane region" description="Helical" evidence="6">
    <location>
        <begin position="231"/>
        <end position="251"/>
    </location>
</feature>